<name>A0A2K3D3B6_CHLRE</name>
<gene>
    <name evidence="1" type="ORF">CHLRE_12g499902v5</name>
</gene>
<dbReference type="AlphaFoldDB" id="A0A2K3D3B6"/>
<accession>A0A2K3D3B6</accession>
<dbReference type="GeneID" id="66055473"/>
<evidence type="ECO:0000313" key="1">
    <source>
        <dbReference type="EMBL" id="PNW75020.1"/>
    </source>
</evidence>
<dbReference type="RefSeq" id="XP_042918299.1">
    <property type="nucleotide sequence ID" value="XM_043068068.1"/>
</dbReference>
<reference evidence="1 2" key="1">
    <citation type="journal article" date="2007" name="Science">
        <title>The Chlamydomonas genome reveals the evolution of key animal and plant functions.</title>
        <authorList>
            <person name="Merchant S.S."/>
            <person name="Prochnik S.E."/>
            <person name="Vallon O."/>
            <person name="Harris E.H."/>
            <person name="Karpowicz S.J."/>
            <person name="Witman G.B."/>
            <person name="Terry A."/>
            <person name="Salamov A."/>
            <person name="Fritz-Laylin L.K."/>
            <person name="Marechal-Drouard L."/>
            <person name="Marshall W.F."/>
            <person name="Qu L.H."/>
            <person name="Nelson D.R."/>
            <person name="Sanderfoot A.A."/>
            <person name="Spalding M.H."/>
            <person name="Kapitonov V.V."/>
            <person name="Ren Q."/>
            <person name="Ferris P."/>
            <person name="Lindquist E."/>
            <person name="Shapiro H."/>
            <person name="Lucas S.M."/>
            <person name="Grimwood J."/>
            <person name="Schmutz J."/>
            <person name="Cardol P."/>
            <person name="Cerutti H."/>
            <person name="Chanfreau G."/>
            <person name="Chen C.L."/>
            <person name="Cognat V."/>
            <person name="Croft M.T."/>
            <person name="Dent R."/>
            <person name="Dutcher S."/>
            <person name="Fernandez E."/>
            <person name="Fukuzawa H."/>
            <person name="Gonzalez-Ballester D."/>
            <person name="Gonzalez-Halphen D."/>
            <person name="Hallmann A."/>
            <person name="Hanikenne M."/>
            <person name="Hippler M."/>
            <person name="Inwood W."/>
            <person name="Jabbari K."/>
            <person name="Kalanon M."/>
            <person name="Kuras R."/>
            <person name="Lefebvre P.A."/>
            <person name="Lemaire S.D."/>
            <person name="Lobanov A.V."/>
            <person name="Lohr M."/>
            <person name="Manuell A."/>
            <person name="Meier I."/>
            <person name="Mets L."/>
            <person name="Mittag M."/>
            <person name="Mittelmeier T."/>
            <person name="Moroney J.V."/>
            <person name="Moseley J."/>
            <person name="Napoli C."/>
            <person name="Nedelcu A.M."/>
            <person name="Niyogi K."/>
            <person name="Novoselov S.V."/>
            <person name="Paulsen I.T."/>
            <person name="Pazour G."/>
            <person name="Purton S."/>
            <person name="Ral J.P."/>
            <person name="Riano-Pachon D.M."/>
            <person name="Riekhof W."/>
            <person name="Rymarquis L."/>
            <person name="Schroda M."/>
            <person name="Stern D."/>
            <person name="Umen J."/>
            <person name="Willows R."/>
            <person name="Wilson N."/>
            <person name="Zimmer S.L."/>
            <person name="Allmer J."/>
            <person name="Balk J."/>
            <person name="Bisova K."/>
            <person name="Chen C.J."/>
            <person name="Elias M."/>
            <person name="Gendler K."/>
            <person name="Hauser C."/>
            <person name="Lamb M.R."/>
            <person name="Ledford H."/>
            <person name="Long J.C."/>
            <person name="Minagawa J."/>
            <person name="Page M.D."/>
            <person name="Pan J."/>
            <person name="Pootakham W."/>
            <person name="Roje S."/>
            <person name="Rose A."/>
            <person name="Stahlberg E."/>
            <person name="Terauchi A.M."/>
            <person name="Yang P."/>
            <person name="Ball S."/>
            <person name="Bowler C."/>
            <person name="Dieckmann C.L."/>
            <person name="Gladyshev V.N."/>
            <person name="Green P."/>
            <person name="Jorgensen R."/>
            <person name="Mayfield S."/>
            <person name="Mueller-Roeber B."/>
            <person name="Rajamani S."/>
            <person name="Sayre R.T."/>
            <person name="Brokstein P."/>
            <person name="Dubchak I."/>
            <person name="Goodstein D."/>
            <person name="Hornick L."/>
            <person name="Huang Y.W."/>
            <person name="Jhaveri J."/>
            <person name="Luo Y."/>
            <person name="Martinez D."/>
            <person name="Ngau W.C."/>
            <person name="Otillar B."/>
            <person name="Poliakov A."/>
            <person name="Porter A."/>
            <person name="Szajkowski L."/>
            <person name="Werner G."/>
            <person name="Zhou K."/>
            <person name="Grigoriev I.V."/>
            <person name="Rokhsar D.S."/>
            <person name="Grossman A.R."/>
        </authorList>
    </citation>
    <scope>NUCLEOTIDE SEQUENCE [LARGE SCALE GENOMIC DNA]</scope>
    <source>
        <strain evidence="2">CC-503</strain>
    </source>
</reference>
<dbReference type="EMBL" id="CM008973">
    <property type="protein sequence ID" value="PNW75020.1"/>
    <property type="molecule type" value="Genomic_DNA"/>
</dbReference>
<dbReference type="KEGG" id="cre:CHLRE_12g499902v5"/>
<dbReference type="Gramene" id="PNW75020">
    <property type="protein sequence ID" value="PNW75020"/>
    <property type="gene ID" value="CHLRE_12g499902v5"/>
</dbReference>
<sequence length="91" mass="9275">MPRACGKLGQSLGDSVQVVWLSAAQFASGTQAACVPKENMGCASTQVGTGKFPIQHRQGVRSGTVHHAVGAWARGHLGPSGFTGTPGDRGC</sequence>
<organism evidence="1 2">
    <name type="scientific">Chlamydomonas reinhardtii</name>
    <name type="common">Chlamydomonas smithii</name>
    <dbReference type="NCBI Taxonomy" id="3055"/>
    <lineage>
        <taxon>Eukaryota</taxon>
        <taxon>Viridiplantae</taxon>
        <taxon>Chlorophyta</taxon>
        <taxon>core chlorophytes</taxon>
        <taxon>Chlorophyceae</taxon>
        <taxon>CS clade</taxon>
        <taxon>Chlamydomonadales</taxon>
        <taxon>Chlamydomonadaceae</taxon>
        <taxon>Chlamydomonas</taxon>
    </lineage>
</organism>
<dbReference type="Proteomes" id="UP000006906">
    <property type="component" value="Chromosome 12"/>
</dbReference>
<dbReference type="InParanoid" id="A0A2K3D3B6"/>
<evidence type="ECO:0000313" key="2">
    <source>
        <dbReference type="Proteomes" id="UP000006906"/>
    </source>
</evidence>
<protein>
    <submittedName>
        <fullName evidence="1">Uncharacterized protein</fullName>
    </submittedName>
</protein>
<proteinExistence type="predicted"/>
<keyword evidence="2" id="KW-1185">Reference proteome</keyword>